<evidence type="ECO:0000256" key="2">
    <source>
        <dbReference type="ARBA" id="ARBA00023125"/>
    </source>
</evidence>
<dbReference type="InterPro" id="IPR000835">
    <property type="entry name" value="HTH_MarR-typ"/>
</dbReference>
<name>A0A239JGS3_9FIRM</name>
<dbReference type="SUPFAM" id="SSF46785">
    <property type="entry name" value="Winged helix' DNA-binding domain"/>
    <property type="match status" value="1"/>
</dbReference>
<dbReference type="InterPro" id="IPR036390">
    <property type="entry name" value="WH_DNA-bd_sf"/>
</dbReference>
<dbReference type="GO" id="GO:0003677">
    <property type="term" value="F:DNA binding"/>
    <property type="evidence" value="ECO:0007669"/>
    <property type="project" value="UniProtKB-KW"/>
</dbReference>
<dbReference type="EMBL" id="FZOJ01000035">
    <property type="protein sequence ID" value="SNT05017.1"/>
    <property type="molecule type" value="Genomic_DNA"/>
</dbReference>
<organism evidence="5 6">
    <name type="scientific">Anaerovirgula multivorans</name>
    <dbReference type="NCBI Taxonomy" id="312168"/>
    <lineage>
        <taxon>Bacteria</taxon>
        <taxon>Bacillati</taxon>
        <taxon>Bacillota</taxon>
        <taxon>Clostridia</taxon>
        <taxon>Peptostreptococcales</taxon>
        <taxon>Natronincolaceae</taxon>
        <taxon>Anaerovirgula</taxon>
    </lineage>
</organism>
<dbReference type="PROSITE" id="PS50995">
    <property type="entry name" value="HTH_MARR_2"/>
    <property type="match status" value="1"/>
</dbReference>
<dbReference type="PANTHER" id="PTHR42756:SF1">
    <property type="entry name" value="TRANSCRIPTIONAL REPRESSOR OF EMRAB OPERON"/>
    <property type="match status" value="1"/>
</dbReference>
<evidence type="ECO:0000256" key="3">
    <source>
        <dbReference type="ARBA" id="ARBA00023163"/>
    </source>
</evidence>
<dbReference type="PRINTS" id="PR00598">
    <property type="entry name" value="HTHMARR"/>
</dbReference>
<feature type="domain" description="HTH marR-type" evidence="4">
    <location>
        <begin position="1"/>
        <end position="137"/>
    </location>
</feature>
<dbReference type="Pfam" id="PF01047">
    <property type="entry name" value="MarR"/>
    <property type="match status" value="1"/>
</dbReference>
<gene>
    <name evidence="5" type="ORF">SAMN05446037_103547</name>
</gene>
<keyword evidence="1" id="KW-0805">Transcription regulation</keyword>
<dbReference type="SMART" id="SM00347">
    <property type="entry name" value="HTH_MARR"/>
    <property type="match status" value="1"/>
</dbReference>
<reference evidence="5 6" key="1">
    <citation type="submission" date="2017-06" db="EMBL/GenBank/DDBJ databases">
        <authorList>
            <person name="Kim H.J."/>
            <person name="Triplett B.A."/>
        </authorList>
    </citation>
    <scope>NUCLEOTIDE SEQUENCE [LARGE SCALE GENOMIC DNA]</scope>
    <source>
        <strain evidence="5 6">SCA</strain>
    </source>
</reference>
<dbReference type="InterPro" id="IPR036388">
    <property type="entry name" value="WH-like_DNA-bd_sf"/>
</dbReference>
<keyword evidence="2" id="KW-0238">DNA-binding</keyword>
<sequence>MNKEIPDIHDLLQDLSWYFGNQGFDGECCEDLSLVEYMTLKKAYDIQNITIQELGISLNITKSGISKIIDRLEKKLYVSRHQSSSDGRVCCVLPTEKGNNAILKISNRYSEYLQEILGAVDEESLQNIKDTLELLFKAIQDKGFIKSN</sequence>
<evidence type="ECO:0000256" key="1">
    <source>
        <dbReference type="ARBA" id="ARBA00023015"/>
    </source>
</evidence>
<proteinExistence type="predicted"/>
<evidence type="ECO:0000313" key="5">
    <source>
        <dbReference type="EMBL" id="SNT05017.1"/>
    </source>
</evidence>
<evidence type="ECO:0000259" key="4">
    <source>
        <dbReference type="PROSITE" id="PS50995"/>
    </source>
</evidence>
<dbReference type="PANTHER" id="PTHR42756">
    <property type="entry name" value="TRANSCRIPTIONAL REGULATOR, MARR"/>
    <property type="match status" value="1"/>
</dbReference>
<protein>
    <submittedName>
        <fullName evidence="5">Transcriptional regulator, MarR family</fullName>
    </submittedName>
</protein>
<keyword evidence="3" id="KW-0804">Transcription</keyword>
<dbReference type="RefSeq" id="WP_176431533.1">
    <property type="nucleotide sequence ID" value="NZ_FZOJ01000035.1"/>
</dbReference>
<dbReference type="AlphaFoldDB" id="A0A239JGS3"/>
<keyword evidence="6" id="KW-1185">Reference proteome</keyword>
<accession>A0A239JGS3</accession>
<dbReference type="Gene3D" id="1.10.10.10">
    <property type="entry name" value="Winged helix-like DNA-binding domain superfamily/Winged helix DNA-binding domain"/>
    <property type="match status" value="1"/>
</dbReference>
<dbReference type="Proteomes" id="UP000198304">
    <property type="component" value="Unassembled WGS sequence"/>
</dbReference>
<evidence type="ECO:0000313" key="6">
    <source>
        <dbReference type="Proteomes" id="UP000198304"/>
    </source>
</evidence>
<dbReference type="GO" id="GO:0003700">
    <property type="term" value="F:DNA-binding transcription factor activity"/>
    <property type="evidence" value="ECO:0007669"/>
    <property type="project" value="InterPro"/>
</dbReference>